<dbReference type="OrthoDB" id="1932894at2759"/>
<organism evidence="4">
    <name type="scientific">Selaginella moellendorffii</name>
    <name type="common">Spikemoss</name>
    <dbReference type="NCBI Taxonomy" id="88036"/>
    <lineage>
        <taxon>Eukaryota</taxon>
        <taxon>Viridiplantae</taxon>
        <taxon>Streptophyta</taxon>
        <taxon>Embryophyta</taxon>
        <taxon>Tracheophyta</taxon>
        <taxon>Lycopodiopsida</taxon>
        <taxon>Selaginellales</taxon>
        <taxon>Selaginellaceae</taxon>
        <taxon>Selaginella</taxon>
    </lineage>
</organism>
<feature type="domain" description="Cupin type-1" evidence="2">
    <location>
        <begin position="44"/>
        <end position="195"/>
    </location>
</feature>
<dbReference type="HOGENOM" id="CLU_027536_0_0_1"/>
<name>D8RLE1_SELML</name>
<feature type="chain" id="PRO_5003121910" description="Cupin type-1 domain-containing protein" evidence="1">
    <location>
        <begin position="21"/>
        <end position="421"/>
    </location>
</feature>
<dbReference type="KEGG" id="smo:SELMODRAFT_172591"/>
<dbReference type="CDD" id="cd02244">
    <property type="entry name" value="cupin_7S_vicilin-like_N"/>
    <property type="match status" value="1"/>
</dbReference>
<dbReference type="Gene3D" id="2.60.120.10">
    <property type="entry name" value="Jelly Rolls"/>
    <property type="match status" value="2"/>
</dbReference>
<dbReference type="InterPro" id="IPR050253">
    <property type="entry name" value="Seed_Storage-Functional"/>
</dbReference>
<evidence type="ECO:0000259" key="2">
    <source>
        <dbReference type="SMART" id="SM00835"/>
    </source>
</evidence>
<evidence type="ECO:0000313" key="3">
    <source>
        <dbReference type="EMBL" id="EFJ27110.1"/>
    </source>
</evidence>
<keyword evidence="1" id="KW-0732">Signal</keyword>
<evidence type="ECO:0000256" key="1">
    <source>
        <dbReference type="SAM" id="SignalP"/>
    </source>
</evidence>
<dbReference type="eggNOG" id="ENOG502QRZP">
    <property type="taxonomic scope" value="Eukaryota"/>
</dbReference>
<dbReference type="InterPro" id="IPR014710">
    <property type="entry name" value="RmlC-like_jellyroll"/>
</dbReference>
<dbReference type="OMA" id="IERVNHK"/>
<dbReference type="SUPFAM" id="SSF51182">
    <property type="entry name" value="RmlC-like cupins"/>
    <property type="match status" value="1"/>
</dbReference>
<sequence>MSCLCLLLVAFVILCDHCHGGSGRSSEDHLLQRISSSKEGSSPLILEEPTQLVKTQWGEIRVLLRSPLLRKHNVGLGFITLRPRALLLPHYLDASFVFLVQQGSARIGWVDQQGELLRQDLSTGDVYAVAAGSLFYLLSTHEDEELKIYGLYDTSEAIDIESIKPFFIAGESNLFSGFGTRLVSAAFKVSEEGVAEFLRQQSSEAIIPTSVDAFAQLTSHLPEAWSWKNVASFLLNKKMHGRAPRPLSLTSSKRSFANQNGCFASTGGKKLPVLRKSRLGVSFVNLKNGALLAPHWNPQAMVVGVVTNGTGRIQIAHPNGTNALNRSLEEGTIFVVPRYFPNCELSSRDAPLKFLGFTVSDEYHGHGQLPQFLIGRSSVLDKLDMETLALSFNMPEELIASVLGAQQDENIFSMLESESEM</sequence>
<dbReference type="InParanoid" id="D8RLE1"/>
<dbReference type="InterPro" id="IPR011051">
    <property type="entry name" value="RmlC_Cupin_sf"/>
</dbReference>
<keyword evidence="4" id="KW-1185">Reference proteome</keyword>
<gene>
    <name evidence="3" type="ORF">SELMODRAFT_172591</name>
</gene>
<reference evidence="3 4" key="1">
    <citation type="journal article" date="2011" name="Science">
        <title>The Selaginella genome identifies genetic changes associated with the evolution of vascular plants.</title>
        <authorList>
            <person name="Banks J.A."/>
            <person name="Nishiyama T."/>
            <person name="Hasebe M."/>
            <person name="Bowman J.L."/>
            <person name="Gribskov M."/>
            <person name="dePamphilis C."/>
            <person name="Albert V.A."/>
            <person name="Aono N."/>
            <person name="Aoyama T."/>
            <person name="Ambrose B.A."/>
            <person name="Ashton N.W."/>
            <person name="Axtell M.J."/>
            <person name="Barker E."/>
            <person name="Barker M.S."/>
            <person name="Bennetzen J.L."/>
            <person name="Bonawitz N.D."/>
            <person name="Chapple C."/>
            <person name="Cheng C."/>
            <person name="Correa L.G."/>
            <person name="Dacre M."/>
            <person name="DeBarry J."/>
            <person name="Dreyer I."/>
            <person name="Elias M."/>
            <person name="Engstrom E.M."/>
            <person name="Estelle M."/>
            <person name="Feng L."/>
            <person name="Finet C."/>
            <person name="Floyd S.K."/>
            <person name="Frommer W.B."/>
            <person name="Fujita T."/>
            <person name="Gramzow L."/>
            <person name="Gutensohn M."/>
            <person name="Harholt J."/>
            <person name="Hattori M."/>
            <person name="Heyl A."/>
            <person name="Hirai T."/>
            <person name="Hiwatashi Y."/>
            <person name="Ishikawa M."/>
            <person name="Iwata M."/>
            <person name="Karol K.G."/>
            <person name="Koehler B."/>
            <person name="Kolukisaoglu U."/>
            <person name="Kubo M."/>
            <person name="Kurata T."/>
            <person name="Lalonde S."/>
            <person name="Li K."/>
            <person name="Li Y."/>
            <person name="Litt A."/>
            <person name="Lyons E."/>
            <person name="Manning G."/>
            <person name="Maruyama T."/>
            <person name="Michael T.P."/>
            <person name="Mikami K."/>
            <person name="Miyazaki S."/>
            <person name="Morinaga S."/>
            <person name="Murata T."/>
            <person name="Mueller-Roeber B."/>
            <person name="Nelson D.R."/>
            <person name="Obara M."/>
            <person name="Oguri Y."/>
            <person name="Olmstead R.G."/>
            <person name="Onodera N."/>
            <person name="Petersen B.L."/>
            <person name="Pils B."/>
            <person name="Prigge M."/>
            <person name="Rensing S.A."/>
            <person name="Riano-Pachon D.M."/>
            <person name="Roberts A.W."/>
            <person name="Sato Y."/>
            <person name="Scheller H.V."/>
            <person name="Schulz B."/>
            <person name="Schulz C."/>
            <person name="Shakirov E.V."/>
            <person name="Shibagaki N."/>
            <person name="Shinohara N."/>
            <person name="Shippen D.E."/>
            <person name="Soerensen I."/>
            <person name="Sotooka R."/>
            <person name="Sugimoto N."/>
            <person name="Sugita M."/>
            <person name="Sumikawa N."/>
            <person name="Tanurdzic M."/>
            <person name="Theissen G."/>
            <person name="Ulvskov P."/>
            <person name="Wakazuki S."/>
            <person name="Weng J.K."/>
            <person name="Willats W.W."/>
            <person name="Wipf D."/>
            <person name="Wolf P.G."/>
            <person name="Yang L."/>
            <person name="Zimmer A.D."/>
            <person name="Zhu Q."/>
            <person name="Mitros T."/>
            <person name="Hellsten U."/>
            <person name="Loque D."/>
            <person name="Otillar R."/>
            <person name="Salamov A."/>
            <person name="Schmutz J."/>
            <person name="Shapiro H."/>
            <person name="Lindquist E."/>
            <person name="Lucas S."/>
            <person name="Rokhsar D."/>
            <person name="Grigoriev I.V."/>
        </authorList>
    </citation>
    <scope>NUCLEOTIDE SEQUENCE [LARGE SCALE GENOMIC DNA]</scope>
</reference>
<feature type="signal peptide" evidence="1">
    <location>
        <begin position="1"/>
        <end position="20"/>
    </location>
</feature>
<dbReference type="PANTHER" id="PTHR31189:SF2">
    <property type="entry name" value="RMLC-LIKE CUPINS SUPERFAMILY PROTEIN"/>
    <property type="match status" value="1"/>
</dbReference>
<accession>D8RLE1</accession>
<protein>
    <recommendedName>
        <fullName evidence="2">Cupin type-1 domain-containing protein</fullName>
    </recommendedName>
</protein>
<dbReference type="Pfam" id="PF00190">
    <property type="entry name" value="Cupin_1"/>
    <property type="match status" value="2"/>
</dbReference>
<dbReference type="AlphaFoldDB" id="D8RLE1"/>
<evidence type="ECO:0000313" key="4">
    <source>
        <dbReference type="Proteomes" id="UP000001514"/>
    </source>
</evidence>
<dbReference type="Gramene" id="EFJ27110">
    <property type="protein sequence ID" value="EFJ27110"/>
    <property type="gene ID" value="SELMODRAFT_172591"/>
</dbReference>
<dbReference type="PANTHER" id="PTHR31189">
    <property type="entry name" value="OS03G0336100 PROTEIN-RELATED"/>
    <property type="match status" value="1"/>
</dbReference>
<dbReference type="Proteomes" id="UP000001514">
    <property type="component" value="Unassembled WGS sequence"/>
</dbReference>
<dbReference type="CDD" id="cd02245">
    <property type="entry name" value="cupin_7S_vicilin-like_C"/>
    <property type="match status" value="1"/>
</dbReference>
<dbReference type="SMART" id="SM00835">
    <property type="entry name" value="Cupin_1"/>
    <property type="match status" value="2"/>
</dbReference>
<feature type="domain" description="Cupin type-1" evidence="2">
    <location>
        <begin position="247"/>
        <end position="400"/>
    </location>
</feature>
<dbReference type="EMBL" id="GL377583">
    <property type="protein sequence ID" value="EFJ27110.1"/>
    <property type="molecule type" value="Genomic_DNA"/>
</dbReference>
<proteinExistence type="predicted"/>
<dbReference type="InterPro" id="IPR006045">
    <property type="entry name" value="Cupin_1"/>
</dbReference>